<dbReference type="CDD" id="cd00158">
    <property type="entry name" value="RHOD"/>
    <property type="match status" value="2"/>
</dbReference>
<feature type="domain" description="Rhodanese" evidence="2">
    <location>
        <begin position="262"/>
        <end position="352"/>
    </location>
</feature>
<evidence type="ECO:0000313" key="3">
    <source>
        <dbReference type="EMBL" id="SQD93078.1"/>
    </source>
</evidence>
<evidence type="ECO:0000313" key="4">
    <source>
        <dbReference type="Proteomes" id="UP000249818"/>
    </source>
</evidence>
<dbReference type="InterPro" id="IPR011467">
    <property type="entry name" value="DUF1573"/>
</dbReference>
<dbReference type="EMBL" id="LS483254">
    <property type="protein sequence ID" value="SQD93078.1"/>
    <property type="molecule type" value="Genomic_DNA"/>
</dbReference>
<feature type="domain" description="Rhodanese" evidence="2">
    <location>
        <begin position="139"/>
        <end position="227"/>
    </location>
</feature>
<dbReference type="RefSeq" id="WP_122031492.1">
    <property type="nucleotide sequence ID" value="NZ_LS483254.1"/>
</dbReference>
<dbReference type="InterPro" id="IPR050229">
    <property type="entry name" value="GlpE_sulfurtransferase"/>
</dbReference>
<dbReference type="PROSITE" id="PS50206">
    <property type="entry name" value="RHODANESE_3"/>
    <property type="match status" value="2"/>
</dbReference>
<organism evidence="3 4">
    <name type="scientific">Candidatus Bipolaricaulis anaerobius</name>
    <dbReference type="NCBI Taxonomy" id="2026885"/>
    <lineage>
        <taxon>Bacteria</taxon>
        <taxon>Candidatus Bipolaricaulota</taxon>
        <taxon>Candidatus Bipolaricaulia</taxon>
        <taxon>Candidatus Bipolaricaulales</taxon>
        <taxon>Candidatus Bipolaricaulaceae</taxon>
        <taxon>Candidatus Bipolaricaulis</taxon>
    </lineage>
</organism>
<keyword evidence="3" id="KW-0808">Transferase</keyword>
<dbReference type="Proteomes" id="UP000249818">
    <property type="component" value="Chromosome BARAN1"/>
</dbReference>
<keyword evidence="4" id="KW-1185">Reference proteome</keyword>
<dbReference type="GO" id="GO:0016740">
    <property type="term" value="F:transferase activity"/>
    <property type="evidence" value="ECO:0007669"/>
    <property type="project" value="UniProtKB-KW"/>
</dbReference>
<gene>
    <name evidence="3" type="ORF">BARAN1_1054</name>
</gene>
<evidence type="ECO:0000256" key="1">
    <source>
        <dbReference type="SAM" id="SignalP"/>
    </source>
</evidence>
<feature type="signal peptide" evidence="1">
    <location>
        <begin position="1"/>
        <end position="20"/>
    </location>
</feature>
<dbReference type="OrthoDB" id="9800872at2"/>
<dbReference type="Pfam" id="PF07610">
    <property type="entry name" value="DUF1573"/>
    <property type="match status" value="1"/>
</dbReference>
<feature type="chain" id="PRO_5016164507" evidence="1">
    <location>
        <begin position="21"/>
        <end position="356"/>
    </location>
</feature>
<dbReference type="KEGG" id="bana:BARAN1_1054"/>
<dbReference type="AlphaFoldDB" id="A0A2X3KWW4"/>
<name>A0A2X3KWW4_9BACT</name>
<dbReference type="Gene3D" id="3.40.250.10">
    <property type="entry name" value="Rhodanese-like domain"/>
    <property type="match status" value="2"/>
</dbReference>
<dbReference type="Gene3D" id="2.60.40.10">
    <property type="entry name" value="Immunoglobulins"/>
    <property type="match status" value="1"/>
</dbReference>
<accession>A0A2X3KWW4</accession>
<protein>
    <submittedName>
        <fullName evidence="3">Putative Rhodanese-related sulfurtransferase</fullName>
    </submittedName>
</protein>
<evidence type="ECO:0000259" key="2">
    <source>
        <dbReference type="PROSITE" id="PS50206"/>
    </source>
</evidence>
<dbReference type="SMART" id="SM00450">
    <property type="entry name" value="RHOD"/>
    <property type="match status" value="2"/>
</dbReference>
<dbReference type="Pfam" id="PF00581">
    <property type="entry name" value="Rhodanese"/>
    <property type="match status" value="2"/>
</dbReference>
<dbReference type="InterPro" id="IPR001763">
    <property type="entry name" value="Rhodanese-like_dom"/>
</dbReference>
<dbReference type="PANTHER" id="PTHR43031">
    <property type="entry name" value="FAD-DEPENDENT OXIDOREDUCTASE"/>
    <property type="match status" value="1"/>
</dbReference>
<proteinExistence type="predicted"/>
<reference evidence="4" key="1">
    <citation type="submission" date="2018-05" db="EMBL/GenBank/DDBJ databases">
        <authorList>
            <person name="Hao L."/>
        </authorList>
    </citation>
    <scope>NUCLEOTIDE SEQUENCE [LARGE SCALE GENOMIC DNA]</scope>
</reference>
<dbReference type="PANTHER" id="PTHR43031:SF1">
    <property type="entry name" value="PYRIDINE NUCLEOTIDE-DISULPHIDE OXIDOREDUCTASE"/>
    <property type="match status" value="1"/>
</dbReference>
<dbReference type="InterPro" id="IPR036873">
    <property type="entry name" value="Rhodanese-like_dom_sf"/>
</dbReference>
<dbReference type="SUPFAM" id="SSF52821">
    <property type="entry name" value="Rhodanese/Cell cycle control phosphatase"/>
    <property type="match status" value="2"/>
</dbReference>
<keyword evidence="1" id="KW-0732">Signal</keyword>
<sequence>MKRMAYLVLALGVVAGMAAAAPRLVVDPEVYDFGTAMDGTVIRFVVTLKNSGDSTLYISSVGYNCSCTSYSLAVRTLNPGESTTMTVTFNTRNYSSHAQPVSQLVTIHSNDPARPELPIVVRGIVRTLAPYEGTASLLEQDFYVLVDLRSAEDYARGHLLGAVNIPVAELSAHLGELPKSKIIYLYDATGIEATQAVQLLQQNAFTLARVLAGGLLGWWQAYGDLFFVWAPDAVRTPPTGTPYYGTWAVVQPSQLAKKYQYVVDLRSPPTYAAGHFPGAENVALATRDELVAWAARLPRPIPGTSLAIWIVDEDGSQACDVAQYLQGIGFTQARCLFGGVAAWRAQFGDELLFPER</sequence>
<dbReference type="InterPro" id="IPR013783">
    <property type="entry name" value="Ig-like_fold"/>
</dbReference>